<sequence length="251" mass="29532">MIIIICKFQILSCLYNKIEKNMYEYKFIKKFHLLLKFNEFEPICATKVFKTTYTSWHNISEQYLDHINKINDPILKYISLYFVQYYMYGHKYYHKSKNDQINAACTYLNGWLLEKKDLFTFGKNCNTKLNSFNDNIKTLWNMLTKDPNFFDKYEKPWCKDYNKTLETTFPSKVIVPKCDEIIPQKPFSNVLTLPSDQTKFSCPPCQNSAISPQTDQLSGTDRTKNLAVTSGFTAVGTLGTLFFLYRVINKQ</sequence>
<evidence type="ECO:0000256" key="1">
    <source>
        <dbReference type="SAM" id="Phobius"/>
    </source>
</evidence>
<evidence type="ECO:0000313" key="2">
    <source>
        <dbReference type="EMBL" id="KMZ92281.1"/>
    </source>
</evidence>
<organism evidence="2 3">
    <name type="scientific">Plasmodium vivax Mauritania I</name>
    <dbReference type="NCBI Taxonomy" id="1035515"/>
    <lineage>
        <taxon>Eukaryota</taxon>
        <taxon>Sar</taxon>
        <taxon>Alveolata</taxon>
        <taxon>Apicomplexa</taxon>
        <taxon>Aconoidasida</taxon>
        <taxon>Haemosporida</taxon>
        <taxon>Plasmodiidae</taxon>
        <taxon>Plasmodium</taxon>
        <taxon>Plasmodium (Plasmodium)</taxon>
    </lineage>
</organism>
<dbReference type="EMBL" id="KQ235069">
    <property type="protein sequence ID" value="KMZ92281.1"/>
    <property type="molecule type" value="Genomic_DNA"/>
</dbReference>
<feature type="transmembrane region" description="Helical" evidence="1">
    <location>
        <begin position="226"/>
        <end position="248"/>
    </location>
</feature>
<reference evidence="2 3" key="1">
    <citation type="submission" date="2011-08" db="EMBL/GenBank/DDBJ databases">
        <title>The Genome Sequence of Plasmodium vivax Mauritania I.</title>
        <authorList>
            <consortium name="The Broad Institute Genome Sequencing Platform"/>
            <consortium name="The Broad Institute Genome Sequencing Center for Infectious Disease"/>
            <person name="Neafsey D."/>
            <person name="Carlton J."/>
            <person name="Barnwell J."/>
            <person name="Collins W."/>
            <person name="Escalante A."/>
            <person name="Mullikin J."/>
            <person name="Saul A."/>
            <person name="Guigo R."/>
            <person name="Camara F."/>
            <person name="Young S.K."/>
            <person name="Zeng Q."/>
            <person name="Gargeya S."/>
            <person name="Fitzgerald M."/>
            <person name="Haas B."/>
            <person name="Abouelleil A."/>
            <person name="Alvarado L."/>
            <person name="Arachchi H.M."/>
            <person name="Berlin A."/>
            <person name="Brown A."/>
            <person name="Chapman S.B."/>
            <person name="Chen Z."/>
            <person name="Dunbar C."/>
            <person name="Freedman E."/>
            <person name="Gearin G."/>
            <person name="Gellesch M."/>
            <person name="Goldberg J."/>
            <person name="Griggs A."/>
            <person name="Gujja S."/>
            <person name="Heiman D."/>
            <person name="Howarth C."/>
            <person name="Larson L."/>
            <person name="Lui A."/>
            <person name="MacDonald P.J.P."/>
            <person name="Montmayeur A."/>
            <person name="Murphy C."/>
            <person name="Neiman D."/>
            <person name="Pearson M."/>
            <person name="Priest M."/>
            <person name="Roberts A."/>
            <person name="Saif S."/>
            <person name="Shea T."/>
            <person name="Shenoy N."/>
            <person name="Sisk P."/>
            <person name="Stolte C."/>
            <person name="Sykes S."/>
            <person name="Wortman J."/>
            <person name="Nusbaum C."/>
            <person name="Birren B."/>
        </authorList>
    </citation>
    <scope>NUCLEOTIDE SEQUENCE [LARGE SCALE GENOMIC DNA]</scope>
    <source>
        <strain evidence="2 3">Mauritania I</strain>
    </source>
</reference>
<keyword evidence="1" id="KW-0472">Membrane</keyword>
<gene>
    <name evidence="2" type="ORF">PVMG_03636</name>
</gene>
<keyword evidence="1" id="KW-1133">Transmembrane helix</keyword>
<name>A0A0J9TB99_PLAVI</name>
<keyword evidence="1" id="KW-0812">Transmembrane</keyword>
<proteinExistence type="predicted"/>
<evidence type="ECO:0000313" key="3">
    <source>
        <dbReference type="Proteomes" id="UP000053776"/>
    </source>
</evidence>
<accession>A0A0J9TB99</accession>
<dbReference type="Proteomes" id="UP000053776">
    <property type="component" value="Unassembled WGS sequence"/>
</dbReference>
<dbReference type="AlphaFoldDB" id="A0A0J9TB99"/>
<protein>
    <submittedName>
        <fullName evidence="2">Uncharacterized protein</fullName>
    </submittedName>
</protein>